<evidence type="ECO:0000313" key="8">
    <source>
        <dbReference type="Proteomes" id="UP000283993"/>
    </source>
</evidence>
<evidence type="ECO:0000256" key="3">
    <source>
        <dbReference type="ARBA" id="ARBA00022801"/>
    </source>
</evidence>
<dbReference type="RefSeq" id="WP_123629754.1">
    <property type="nucleotide sequence ID" value="NZ_AYKH01000001.1"/>
</dbReference>
<evidence type="ECO:0000313" key="7">
    <source>
        <dbReference type="EMBL" id="ROO30372.1"/>
    </source>
</evidence>
<comment type="caution">
    <text evidence="7">The sequence shown here is derived from an EMBL/GenBank/DDBJ whole genome shotgun (WGS) entry which is preliminary data.</text>
</comment>
<sequence>MTQRNRTRVLFVCLGNICRSPTAHGVFRDRVAAAGLADRIEVDSAGTGDWHVGKPPDARARAAAAARGCDIGDLRARQVAAADLQAFDYVLAMDADNLAVLERLARESADARARVALFGDYSGRHPGAAVPDPYFGGEDGFERVLDLIEDAAEGLLAEIRADLERDPG</sequence>
<keyword evidence="4" id="KW-0904">Protein phosphatase</keyword>
<dbReference type="EC" id="3.1.3.48" evidence="2"/>
<feature type="active site" evidence="5">
    <location>
        <position position="19"/>
    </location>
</feature>
<dbReference type="EMBL" id="AYKH01000001">
    <property type="protein sequence ID" value="ROO30372.1"/>
    <property type="molecule type" value="Genomic_DNA"/>
</dbReference>
<evidence type="ECO:0000256" key="5">
    <source>
        <dbReference type="PIRSR" id="PIRSR617867-1"/>
    </source>
</evidence>
<name>A0A423PXZ7_9GAMM</name>
<dbReference type="PRINTS" id="PR00719">
    <property type="entry name" value="LMWPTPASE"/>
</dbReference>
<protein>
    <recommendedName>
        <fullName evidence="2">protein-tyrosine-phosphatase</fullName>
        <ecNumber evidence="2">3.1.3.48</ecNumber>
    </recommendedName>
</protein>
<dbReference type="Pfam" id="PF01451">
    <property type="entry name" value="LMWPc"/>
    <property type="match status" value="1"/>
</dbReference>
<accession>A0A423PXZ7</accession>
<dbReference type="PANTHER" id="PTHR11717:SF7">
    <property type="entry name" value="LOW MOLECULAR WEIGHT PHOSPHOTYROSINE PROTEIN PHOSPHATASE"/>
    <property type="match status" value="1"/>
</dbReference>
<dbReference type="GO" id="GO:0004725">
    <property type="term" value="F:protein tyrosine phosphatase activity"/>
    <property type="evidence" value="ECO:0007669"/>
    <property type="project" value="UniProtKB-EC"/>
</dbReference>
<feature type="active site" description="Proton donor" evidence="5">
    <location>
        <position position="132"/>
    </location>
</feature>
<gene>
    <name evidence="7" type="ORF">SAOR_00550</name>
</gene>
<dbReference type="PANTHER" id="PTHR11717">
    <property type="entry name" value="LOW MOLECULAR WEIGHT PROTEIN TYROSINE PHOSPHATASE"/>
    <property type="match status" value="1"/>
</dbReference>
<reference evidence="7 8" key="1">
    <citation type="submission" date="2013-10" db="EMBL/GenBank/DDBJ databases">
        <title>Salinisphaera orenii MK-B5 Genome Sequencing.</title>
        <authorList>
            <person name="Lai Q."/>
            <person name="Li C."/>
            <person name="Shao Z."/>
        </authorList>
    </citation>
    <scope>NUCLEOTIDE SEQUENCE [LARGE SCALE GENOMIC DNA]</scope>
    <source>
        <strain evidence="7 8">MK-B5</strain>
    </source>
</reference>
<dbReference type="AlphaFoldDB" id="A0A423PXZ7"/>
<proteinExistence type="inferred from homology"/>
<evidence type="ECO:0000256" key="2">
    <source>
        <dbReference type="ARBA" id="ARBA00013064"/>
    </source>
</evidence>
<dbReference type="Gene3D" id="3.40.50.2300">
    <property type="match status" value="1"/>
</dbReference>
<dbReference type="FunFam" id="3.40.50.2300:FF:000113">
    <property type="entry name" value="Low molecular weight protein-tyrosine-phosphatase"/>
    <property type="match status" value="1"/>
</dbReference>
<dbReference type="InterPro" id="IPR050438">
    <property type="entry name" value="LMW_PTPase"/>
</dbReference>
<comment type="similarity">
    <text evidence="1">Belongs to the low molecular weight phosphotyrosine protein phosphatase family.</text>
</comment>
<dbReference type="Proteomes" id="UP000283993">
    <property type="component" value="Unassembled WGS sequence"/>
</dbReference>
<keyword evidence="8" id="KW-1185">Reference proteome</keyword>
<evidence type="ECO:0000259" key="6">
    <source>
        <dbReference type="SMART" id="SM00226"/>
    </source>
</evidence>
<dbReference type="SUPFAM" id="SSF52788">
    <property type="entry name" value="Phosphotyrosine protein phosphatases I"/>
    <property type="match status" value="1"/>
</dbReference>
<evidence type="ECO:0000256" key="4">
    <source>
        <dbReference type="ARBA" id="ARBA00022912"/>
    </source>
</evidence>
<dbReference type="InterPro" id="IPR023485">
    <property type="entry name" value="Ptyr_pPase"/>
</dbReference>
<evidence type="ECO:0000256" key="1">
    <source>
        <dbReference type="ARBA" id="ARBA00011063"/>
    </source>
</evidence>
<feature type="active site" description="Nucleophile" evidence="5">
    <location>
        <position position="13"/>
    </location>
</feature>
<organism evidence="7 8">
    <name type="scientific">Salinisphaera orenii MK-B5</name>
    <dbReference type="NCBI Taxonomy" id="856730"/>
    <lineage>
        <taxon>Bacteria</taxon>
        <taxon>Pseudomonadati</taxon>
        <taxon>Pseudomonadota</taxon>
        <taxon>Gammaproteobacteria</taxon>
        <taxon>Salinisphaerales</taxon>
        <taxon>Salinisphaeraceae</taxon>
        <taxon>Salinisphaera</taxon>
    </lineage>
</organism>
<keyword evidence="3" id="KW-0378">Hydrolase</keyword>
<dbReference type="InterPro" id="IPR036196">
    <property type="entry name" value="Ptyr_pPase_sf"/>
</dbReference>
<feature type="domain" description="Phosphotyrosine protein phosphatase I" evidence="6">
    <location>
        <begin position="7"/>
        <end position="158"/>
    </location>
</feature>
<dbReference type="InterPro" id="IPR017867">
    <property type="entry name" value="Tyr_phospatase_low_mol_wt"/>
</dbReference>
<dbReference type="SMART" id="SM00226">
    <property type="entry name" value="LMWPc"/>
    <property type="match status" value="1"/>
</dbReference>
<dbReference type="CDD" id="cd16343">
    <property type="entry name" value="LMWPTP"/>
    <property type="match status" value="1"/>
</dbReference>